<dbReference type="InterPro" id="IPR024031">
    <property type="entry name" value="MSMEG_5819/OxyR"/>
</dbReference>
<dbReference type="SUPFAM" id="SSF50475">
    <property type="entry name" value="FMN-binding split barrel"/>
    <property type="match status" value="1"/>
</dbReference>
<dbReference type="RefSeq" id="WP_168117954.1">
    <property type="nucleotide sequence ID" value="NZ_BOON01000066.1"/>
</dbReference>
<dbReference type="Gene3D" id="2.30.110.10">
    <property type="entry name" value="Electron Transport, Fmn-binding Protein, Chain A"/>
    <property type="match status" value="1"/>
</dbReference>
<evidence type="ECO:0000313" key="3">
    <source>
        <dbReference type="EMBL" id="GII26083.1"/>
    </source>
</evidence>
<comment type="caution">
    <text evidence="3">The sequence shown here is derived from an EMBL/GenBank/DDBJ whole genome shotgun (WGS) entry which is preliminary data.</text>
</comment>
<feature type="domain" description="Pyridoxamine 5'-phosphate oxidase N-terminal" evidence="2">
    <location>
        <begin position="5"/>
        <end position="94"/>
    </location>
</feature>
<dbReference type="InterPro" id="IPR052019">
    <property type="entry name" value="F420H2_bilvrd_red/Heme_oxyg"/>
</dbReference>
<dbReference type="InterPro" id="IPR011576">
    <property type="entry name" value="Pyridox_Oxase_N"/>
</dbReference>
<evidence type="ECO:0000256" key="1">
    <source>
        <dbReference type="ARBA" id="ARBA00023002"/>
    </source>
</evidence>
<dbReference type="InterPro" id="IPR012349">
    <property type="entry name" value="Split_barrel_FMN-bd"/>
</dbReference>
<dbReference type="NCBIfam" id="TIGR04023">
    <property type="entry name" value="PPOX_MSMEG_5819"/>
    <property type="match status" value="1"/>
</dbReference>
<keyword evidence="1" id="KW-0560">Oxidoreductase</keyword>
<organism evidence="3 4">
    <name type="scientific">Planosporangium mesophilum</name>
    <dbReference type="NCBI Taxonomy" id="689768"/>
    <lineage>
        <taxon>Bacteria</taxon>
        <taxon>Bacillati</taxon>
        <taxon>Actinomycetota</taxon>
        <taxon>Actinomycetes</taxon>
        <taxon>Micromonosporales</taxon>
        <taxon>Micromonosporaceae</taxon>
        <taxon>Planosporangium</taxon>
    </lineage>
</organism>
<dbReference type="AlphaFoldDB" id="A0A8J3TGL7"/>
<reference evidence="3" key="1">
    <citation type="submission" date="2021-01" db="EMBL/GenBank/DDBJ databases">
        <title>Whole genome shotgun sequence of Planosporangium mesophilum NBRC 109066.</title>
        <authorList>
            <person name="Komaki H."/>
            <person name="Tamura T."/>
        </authorList>
    </citation>
    <scope>NUCLEOTIDE SEQUENCE</scope>
    <source>
        <strain evidence="3">NBRC 109066</strain>
    </source>
</reference>
<dbReference type="Proteomes" id="UP000599074">
    <property type="component" value="Unassembled WGS sequence"/>
</dbReference>
<dbReference type="Pfam" id="PF01243">
    <property type="entry name" value="PNPOx_N"/>
    <property type="match status" value="1"/>
</dbReference>
<dbReference type="GO" id="GO:0005829">
    <property type="term" value="C:cytosol"/>
    <property type="evidence" value="ECO:0007669"/>
    <property type="project" value="TreeGrafter"/>
</dbReference>
<proteinExistence type="predicted"/>
<evidence type="ECO:0000259" key="2">
    <source>
        <dbReference type="Pfam" id="PF01243"/>
    </source>
</evidence>
<accession>A0A8J3TGL7</accession>
<name>A0A8J3TGL7_9ACTN</name>
<gene>
    <name evidence="3" type="ORF">Pme01_56800</name>
</gene>
<dbReference type="PANTHER" id="PTHR35176">
    <property type="entry name" value="HEME OXYGENASE HI_0854-RELATED"/>
    <property type="match status" value="1"/>
</dbReference>
<dbReference type="PANTHER" id="PTHR35176:SF6">
    <property type="entry name" value="HEME OXYGENASE HI_0854-RELATED"/>
    <property type="match status" value="1"/>
</dbReference>
<evidence type="ECO:0000313" key="4">
    <source>
        <dbReference type="Proteomes" id="UP000599074"/>
    </source>
</evidence>
<dbReference type="GO" id="GO:0070967">
    <property type="term" value="F:coenzyme F420 binding"/>
    <property type="evidence" value="ECO:0007669"/>
    <property type="project" value="TreeGrafter"/>
</dbReference>
<dbReference type="GO" id="GO:0016627">
    <property type="term" value="F:oxidoreductase activity, acting on the CH-CH group of donors"/>
    <property type="evidence" value="ECO:0007669"/>
    <property type="project" value="TreeGrafter"/>
</dbReference>
<dbReference type="EMBL" id="BOON01000066">
    <property type="protein sequence ID" value="GII26083.1"/>
    <property type="molecule type" value="Genomic_DNA"/>
</dbReference>
<keyword evidence="4" id="KW-1185">Reference proteome</keyword>
<sequence>MPFTEAELRYLSSQRLGRLATVAPDGSPQNNPVGFRYNPETGTIDIGGHSLGATRKFHNVEATGVAAFVVDDVTSVDPWRVRGVEIRGRAVAVRGATPSMPGLSGEIIRIHPRRIISWGVDPDRHGMWRRDAEEPVPAP</sequence>
<protein>
    <submittedName>
        <fullName evidence="3">PPOX class F420-dependent oxidoreductase</fullName>
    </submittedName>
</protein>